<comment type="caution">
    <text evidence="2">The sequence shown here is derived from an EMBL/GenBank/DDBJ whole genome shotgun (WGS) entry which is preliminary data.</text>
</comment>
<gene>
    <name evidence="2" type="ORF">HK100_009401</name>
</gene>
<protein>
    <recommendedName>
        <fullName evidence="1">Ricin B lectin domain-containing protein</fullName>
    </recommendedName>
</protein>
<evidence type="ECO:0000313" key="2">
    <source>
        <dbReference type="EMBL" id="KAJ3083797.1"/>
    </source>
</evidence>
<organism evidence="2 3">
    <name type="scientific">Physocladia obscura</name>
    <dbReference type="NCBI Taxonomy" id="109957"/>
    <lineage>
        <taxon>Eukaryota</taxon>
        <taxon>Fungi</taxon>
        <taxon>Fungi incertae sedis</taxon>
        <taxon>Chytridiomycota</taxon>
        <taxon>Chytridiomycota incertae sedis</taxon>
        <taxon>Chytridiomycetes</taxon>
        <taxon>Chytridiales</taxon>
        <taxon>Chytriomycetaceae</taxon>
        <taxon>Physocladia</taxon>
    </lineage>
</organism>
<dbReference type="SUPFAM" id="SSF50370">
    <property type="entry name" value="Ricin B-like lectins"/>
    <property type="match status" value="1"/>
</dbReference>
<dbReference type="AlphaFoldDB" id="A0AAD5SNB3"/>
<evidence type="ECO:0000259" key="1">
    <source>
        <dbReference type="SMART" id="SM00458"/>
    </source>
</evidence>
<dbReference type="Proteomes" id="UP001211907">
    <property type="component" value="Unassembled WGS sequence"/>
</dbReference>
<dbReference type="PROSITE" id="PS50231">
    <property type="entry name" value="RICIN_B_LECTIN"/>
    <property type="match status" value="1"/>
</dbReference>
<dbReference type="Pfam" id="PF00652">
    <property type="entry name" value="Ricin_B_lectin"/>
    <property type="match status" value="1"/>
</dbReference>
<dbReference type="Gene3D" id="2.80.10.50">
    <property type="match status" value="1"/>
</dbReference>
<dbReference type="InterPro" id="IPR035992">
    <property type="entry name" value="Ricin_B-like_lectins"/>
</dbReference>
<feature type="non-terminal residue" evidence="2">
    <location>
        <position position="209"/>
    </location>
</feature>
<reference evidence="2" key="1">
    <citation type="submission" date="2020-05" db="EMBL/GenBank/DDBJ databases">
        <title>Phylogenomic resolution of chytrid fungi.</title>
        <authorList>
            <person name="Stajich J.E."/>
            <person name="Amses K."/>
            <person name="Simmons R."/>
            <person name="Seto K."/>
            <person name="Myers J."/>
            <person name="Bonds A."/>
            <person name="Quandt C.A."/>
            <person name="Barry K."/>
            <person name="Liu P."/>
            <person name="Grigoriev I."/>
            <person name="Longcore J.E."/>
            <person name="James T.Y."/>
        </authorList>
    </citation>
    <scope>NUCLEOTIDE SEQUENCE</scope>
    <source>
        <strain evidence="2">JEL0513</strain>
    </source>
</reference>
<dbReference type="EMBL" id="JADGJH010004815">
    <property type="protein sequence ID" value="KAJ3083797.1"/>
    <property type="molecule type" value="Genomic_DNA"/>
</dbReference>
<dbReference type="InterPro" id="IPR000772">
    <property type="entry name" value="Ricin_B_lectin"/>
</dbReference>
<dbReference type="CDD" id="cd00161">
    <property type="entry name" value="beta-trefoil_Ricin-like"/>
    <property type="match status" value="1"/>
</dbReference>
<sequence length="209" mass="22153">MSVAGWVIQYNTPDANGQYYCADTYGTTTNLYLYPCNGLQNQLFSVGSGDNIEITWIQNSECFAAVGTMGYGANEPIGTIGCNASDSSQVWTIWEPGTTSGGDQVICLSNSYCFAVYEGVAAEGYPVVLEVQDFNDSSQKFNFVPVFTQYTGCPVCPIGQECIPLGESGLGCIAAPVGGLGHSCNEFSATPTVCNVGLTCRPDSTFFSC</sequence>
<keyword evidence="3" id="KW-1185">Reference proteome</keyword>
<evidence type="ECO:0000313" key="3">
    <source>
        <dbReference type="Proteomes" id="UP001211907"/>
    </source>
</evidence>
<accession>A0AAD5SNB3</accession>
<dbReference type="SMART" id="SM00458">
    <property type="entry name" value="RICIN"/>
    <property type="match status" value="1"/>
</dbReference>
<name>A0AAD5SNB3_9FUNG</name>
<feature type="domain" description="Ricin B lectin" evidence="1">
    <location>
        <begin position="4"/>
        <end position="144"/>
    </location>
</feature>
<proteinExistence type="predicted"/>